<dbReference type="SMART" id="SM00382">
    <property type="entry name" value="AAA"/>
    <property type="match status" value="1"/>
</dbReference>
<dbReference type="SUPFAM" id="SSF52540">
    <property type="entry name" value="P-loop containing nucleoside triphosphate hydrolases"/>
    <property type="match status" value="1"/>
</dbReference>
<evidence type="ECO:0000259" key="1">
    <source>
        <dbReference type="SMART" id="SM00382"/>
    </source>
</evidence>
<dbReference type="STRING" id="937218.SAMN06297251_102119"/>
<sequence length="709" mass="77354">MGAAEAIATQREALWKSGYRPVPVYNIDARVNSPGKQPKGFAWQREALLDPPGCVARPPDGDALNTGVMANGYRVVDLDVDDGAVSDQLMRLSLSLLGQAPMRFRENSGRRLLVYRAAHGEPGKRSIKGALGKVEVLGKGQQFVAYGKHPSGADLCWERPLEDWPAEDLQPVSEDQIGEFLARAAELIGSAEHARDVVPFRLGEYTANSPTGLGEIDHLLSFVPPDSPYEEWVSTLMAVHAATGGSSDGLEIADNWSRRGSKYKPGEVAKKWGSFRSTGITGATLAELARQHGADLSAIRIAHMPEDPEWKAMVEHGRQVARTIKAPRAGQIRHYVEDDDGNVFDEDGNAAPEEVAEVERQRRVAARSDLEWFDDVRPVVEVPYIVKGLLDHGSMSVVYGPSNSGKTFFALDLVFNIAIGNQWRDRRVHGGSVLYLAAEGGNGIANRIAGLRSVFGSVDVPLALRRAGLDLLKPTADLNYVITLAEEVARREPLAVIVIDTLSRVIAGGDENAASDMTAFIKNIDVIRQKTGAHIMIVHHTGKDAAKGARGHSSLRAATDTEIELSVDDFENRVAKVTKQRDYEGGEEFVFGLKSVFLGIDQDGDNVTTCVIEPIEKVTTGGEDAPPIEVCRAMLKEIDAGWTSNNPLSTAPQSKHSGRYAARYLATTFKLPQGKVQKLLEGWIDGEIIVVDMVDFHSKKRGLRVREWI</sequence>
<reference evidence="2 3" key="1">
    <citation type="submission" date="2017-04" db="EMBL/GenBank/DDBJ databases">
        <authorList>
            <person name="Afonso C.L."/>
            <person name="Miller P.J."/>
            <person name="Scott M.A."/>
            <person name="Spackman E."/>
            <person name="Goraichik I."/>
            <person name="Dimitrov K.M."/>
            <person name="Suarez D.L."/>
            <person name="Swayne D.E."/>
        </authorList>
    </citation>
    <scope>NUCLEOTIDE SEQUENCE [LARGE SCALE GENOMIC DNA]</scope>
    <source>
        <strain evidence="2 3">CGMCC 1.10972</strain>
    </source>
</reference>
<dbReference type="InterPro" id="IPR015330">
    <property type="entry name" value="DNA_primase/pol_bifunc_N"/>
</dbReference>
<feature type="domain" description="AAA+ ATPase" evidence="1">
    <location>
        <begin position="392"/>
        <end position="569"/>
    </location>
</feature>
<organism evidence="2 3">
    <name type="scientific">Fulvimarina manganoxydans</name>
    <dbReference type="NCBI Taxonomy" id="937218"/>
    <lineage>
        <taxon>Bacteria</taxon>
        <taxon>Pseudomonadati</taxon>
        <taxon>Pseudomonadota</taxon>
        <taxon>Alphaproteobacteria</taxon>
        <taxon>Hyphomicrobiales</taxon>
        <taxon>Aurantimonadaceae</taxon>
        <taxon>Fulvimarina</taxon>
    </lineage>
</organism>
<dbReference type="GO" id="GO:0016817">
    <property type="term" value="F:hydrolase activity, acting on acid anhydrides"/>
    <property type="evidence" value="ECO:0007669"/>
    <property type="project" value="InterPro"/>
</dbReference>
<keyword evidence="3" id="KW-1185">Reference proteome</keyword>
<dbReference type="Pfam" id="PF13481">
    <property type="entry name" value="AAA_25"/>
    <property type="match status" value="1"/>
</dbReference>
<dbReference type="InterPro" id="IPR003593">
    <property type="entry name" value="AAA+_ATPase"/>
</dbReference>
<evidence type="ECO:0000313" key="3">
    <source>
        <dbReference type="Proteomes" id="UP000192656"/>
    </source>
</evidence>
<protein>
    <submittedName>
        <fullName evidence="2">Bifunctional DNA primase/polymerase, N-terminal</fullName>
    </submittedName>
</protein>
<dbReference type="Gene3D" id="3.40.50.300">
    <property type="entry name" value="P-loop containing nucleotide triphosphate hydrolases"/>
    <property type="match status" value="1"/>
</dbReference>
<dbReference type="CDD" id="cd01125">
    <property type="entry name" value="RepA_RSF1010_like"/>
    <property type="match status" value="1"/>
</dbReference>
<dbReference type="InterPro" id="IPR038724">
    <property type="entry name" value="RepA"/>
</dbReference>
<dbReference type="Pfam" id="PF09250">
    <property type="entry name" value="Prim-Pol"/>
    <property type="match status" value="1"/>
</dbReference>
<accession>A0A1W1Z2X0</accession>
<dbReference type="RefSeq" id="WP_084408581.1">
    <property type="nucleotide sequence ID" value="NZ_FWXR01000002.1"/>
</dbReference>
<proteinExistence type="predicted"/>
<dbReference type="Proteomes" id="UP000192656">
    <property type="component" value="Unassembled WGS sequence"/>
</dbReference>
<name>A0A1W1Z2X0_9HYPH</name>
<dbReference type="OrthoDB" id="1496333at2"/>
<dbReference type="InterPro" id="IPR014819">
    <property type="entry name" value="PriCT_2"/>
</dbReference>
<dbReference type="AlphaFoldDB" id="A0A1W1Z2X0"/>
<dbReference type="InterPro" id="IPR027417">
    <property type="entry name" value="P-loop_NTPase"/>
</dbReference>
<gene>
    <name evidence="2" type="ORF">SAMN06297251_102119</name>
</gene>
<dbReference type="EMBL" id="FWXR01000002">
    <property type="protein sequence ID" value="SMC42795.1"/>
    <property type="molecule type" value="Genomic_DNA"/>
</dbReference>
<dbReference type="Pfam" id="PF08707">
    <property type="entry name" value="PriCT_2"/>
    <property type="match status" value="1"/>
</dbReference>
<evidence type="ECO:0000313" key="2">
    <source>
        <dbReference type="EMBL" id="SMC42795.1"/>
    </source>
</evidence>